<dbReference type="EMBL" id="UXAW01000048">
    <property type="protein sequence ID" value="VDC23348.1"/>
    <property type="molecule type" value="Genomic_DNA"/>
</dbReference>
<name>A0A3P5WNM7_9RHOB</name>
<organism evidence="1 2">
    <name type="scientific">Pseudogemmobacter humi</name>
    <dbReference type="NCBI Taxonomy" id="2483812"/>
    <lineage>
        <taxon>Bacteria</taxon>
        <taxon>Pseudomonadati</taxon>
        <taxon>Pseudomonadota</taxon>
        <taxon>Alphaproteobacteria</taxon>
        <taxon>Rhodobacterales</taxon>
        <taxon>Paracoccaceae</taxon>
        <taxon>Pseudogemmobacter</taxon>
    </lineage>
</organism>
<evidence type="ECO:0000313" key="2">
    <source>
        <dbReference type="Proteomes" id="UP000277498"/>
    </source>
</evidence>
<sequence>MSKHLADKRKSSTGSRVQAFLRIARSGRETFHKPRGVAGTSRIRQFLRIERGRTV</sequence>
<reference evidence="1 2" key="1">
    <citation type="submission" date="2018-11" db="EMBL/GenBank/DDBJ databases">
        <authorList>
            <person name="Criscuolo A."/>
        </authorList>
    </citation>
    <scope>NUCLEOTIDE SEQUENCE [LARGE SCALE GENOMIC DNA]</scope>
    <source>
        <strain evidence="1">ACIP111625</strain>
    </source>
</reference>
<evidence type="ECO:0000313" key="1">
    <source>
        <dbReference type="EMBL" id="VDC23348.1"/>
    </source>
</evidence>
<protein>
    <submittedName>
        <fullName evidence="1">Uncharacterized protein</fullName>
    </submittedName>
</protein>
<gene>
    <name evidence="1" type="ORF">XINFAN_01009</name>
</gene>
<dbReference type="RefSeq" id="WP_199286366.1">
    <property type="nucleotide sequence ID" value="NZ_UXAW01000048.1"/>
</dbReference>
<dbReference type="AlphaFoldDB" id="A0A3P5WNM7"/>
<dbReference type="Proteomes" id="UP000277498">
    <property type="component" value="Unassembled WGS sequence"/>
</dbReference>
<keyword evidence="2" id="KW-1185">Reference proteome</keyword>
<accession>A0A3P5WNM7</accession>
<proteinExistence type="predicted"/>